<evidence type="ECO:0000313" key="9">
    <source>
        <dbReference type="Proteomes" id="UP000192638"/>
    </source>
</evidence>
<accession>A0A089QFE1</accession>
<dbReference type="KEGG" id="lsj:LSJ_2037c"/>
<name>A0A089QFE1_9LACO</name>
<sequence>MIDRKILNSLFEYTEIEKEQKATHTFIEDLPISAIDIDQSYHNAAPTLNQSLFKHSAIYISKHNRFADYPRHTHEFLEINYMVTGSCKQIVNGEVVTLNTGDILLMDIGCPHSIHELSEDDILINLLFRDKDISFDFLGSMHSENSSVFEFFLNVSLKNENKRKYFIFPHNRDITKTMDQIIDEYYLQKPYAYPIINSYLKILLSKIMRYYPLPTNQIKDYRQKIILNIIEDISKNYIDITLPDLAKKYGYSENYLSSLIKEVTGKNFVQLRTQHRLKEARYLLKSTDFPISEISQLVGINNKNSFYKKFKEEYGCLPSEVRDSSKRKNDLQSSLKGLI</sequence>
<dbReference type="Pfam" id="PF02311">
    <property type="entry name" value="AraC_binding"/>
    <property type="match status" value="1"/>
</dbReference>
<dbReference type="SMART" id="SM00342">
    <property type="entry name" value="HTH_ARAC"/>
    <property type="match status" value="1"/>
</dbReference>
<reference evidence="5 8" key="1">
    <citation type="journal article" date="2014" name="BMC Genomics">
        <title>Unusual genome complexity in Lactobacillus salivarius JCM1046.</title>
        <authorList>
            <person name="Raftis E.J."/>
            <person name="Forde B.M."/>
            <person name="Claesson M.J."/>
            <person name="O'Toole P.W."/>
        </authorList>
    </citation>
    <scope>NUCLEOTIDE SEQUENCE [LARGE SCALE GENOMIC DNA]</scope>
    <source>
        <strain evidence="5 8">JCM1046</strain>
        <plasmid evidence="5 8">pMP1046A</plasmid>
    </source>
</reference>
<evidence type="ECO:0000256" key="1">
    <source>
        <dbReference type="ARBA" id="ARBA00023015"/>
    </source>
</evidence>
<evidence type="ECO:0000313" key="10">
    <source>
        <dbReference type="Proteomes" id="UP001231316"/>
    </source>
</evidence>
<gene>
    <name evidence="6" type="ORF">B6U60_08750</name>
    <name evidence="5" type="ORF">LSJ_2037c</name>
    <name evidence="7" type="ORF">QFE45_09740</name>
</gene>
<evidence type="ECO:0000313" key="6">
    <source>
        <dbReference type="EMBL" id="OQQ82185.1"/>
    </source>
</evidence>
<dbReference type="InterPro" id="IPR014710">
    <property type="entry name" value="RmlC-like_jellyroll"/>
</dbReference>
<dbReference type="Proteomes" id="UP001231316">
    <property type="component" value="Plasmid unnamed1"/>
</dbReference>
<dbReference type="PANTHER" id="PTHR43280:SF28">
    <property type="entry name" value="HTH-TYPE TRANSCRIPTIONAL ACTIVATOR RHAS"/>
    <property type="match status" value="1"/>
</dbReference>
<dbReference type="PROSITE" id="PS01124">
    <property type="entry name" value="HTH_ARAC_FAMILY_2"/>
    <property type="match status" value="1"/>
</dbReference>
<dbReference type="InterPro" id="IPR009057">
    <property type="entry name" value="Homeodomain-like_sf"/>
</dbReference>
<dbReference type="InterPro" id="IPR018060">
    <property type="entry name" value="HTH_AraC"/>
</dbReference>
<keyword evidence="1" id="KW-0805">Transcription regulation</keyword>
<evidence type="ECO:0000313" key="7">
    <source>
        <dbReference type="EMBL" id="WII29645.1"/>
    </source>
</evidence>
<evidence type="ECO:0000313" key="8">
    <source>
        <dbReference type="Proteomes" id="UP000029488"/>
    </source>
</evidence>
<dbReference type="EMBL" id="CP007647">
    <property type="protein sequence ID" value="AIR11455.1"/>
    <property type="molecule type" value="Genomic_DNA"/>
</dbReference>
<keyword evidence="3" id="KW-0804">Transcription</keyword>
<protein>
    <submittedName>
        <fullName evidence="6">AraC family transcriptional regulator</fullName>
    </submittedName>
    <submittedName>
        <fullName evidence="7">Helix-turn-helix domain-containing protein</fullName>
    </submittedName>
    <submittedName>
        <fullName evidence="5">Transcriptional regulator, AraC family</fullName>
    </submittedName>
</protein>
<feature type="domain" description="HTH araC/xylS-type" evidence="4">
    <location>
        <begin position="223"/>
        <end position="324"/>
    </location>
</feature>
<geneLocation type="plasmid" evidence="7 10">
    <name>unnamed1</name>
</geneLocation>
<dbReference type="InterPro" id="IPR037923">
    <property type="entry name" value="HTH-like"/>
</dbReference>
<reference evidence="7" key="3">
    <citation type="submission" date="2023-04" db="EMBL/GenBank/DDBJ databases">
        <title>Four porcine-derived lactic acid bacteria strains analyses and their evaluation as potential probiotics based on genomics.</title>
        <authorList>
            <person name="Niu D."/>
        </authorList>
    </citation>
    <scope>NUCLEOTIDE SEQUENCE</scope>
    <source>
        <strain evidence="7">ZSA5</strain>
        <plasmid evidence="7">unnamed1</plasmid>
    </source>
</reference>
<dbReference type="RefSeq" id="WP_044005687.1">
    <property type="nucleotide sequence ID" value="NZ_CAKMBQ010000003.1"/>
</dbReference>
<dbReference type="EMBL" id="CP123972">
    <property type="protein sequence ID" value="WII29645.1"/>
    <property type="molecule type" value="Genomic_DNA"/>
</dbReference>
<dbReference type="InterPro" id="IPR003313">
    <property type="entry name" value="AraC-bd"/>
</dbReference>
<dbReference type="EMBL" id="NBEB01000081">
    <property type="protein sequence ID" value="OQQ82185.1"/>
    <property type="molecule type" value="Genomic_DNA"/>
</dbReference>
<dbReference type="Pfam" id="PF12833">
    <property type="entry name" value="HTH_18"/>
    <property type="match status" value="1"/>
</dbReference>
<geneLocation type="plasmid" evidence="5 8">
    <name>pMP1046A</name>
</geneLocation>
<dbReference type="AlphaFoldDB" id="A0A089QFE1"/>
<keyword evidence="5" id="KW-0614">Plasmid</keyword>
<dbReference type="Proteomes" id="UP000029488">
    <property type="component" value="Plasmid pMP1046A"/>
</dbReference>
<dbReference type="PANTHER" id="PTHR43280">
    <property type="entry name" value="ARAC-FAMILY TRANSCRIPTIONAL REGULATOR"/>
    <property type="match status" value="1"/>
</dbReference>
<evidence type="ECO:0000256" key="3">
    <source>
        <dbReference type="ARBA" id="ARBA00023163"/>
    </source>
</evidence>
<dbReference type="CDD" id="cd06996">
    <property type="entry name" value="cupin_Lmo2851-like_N"/>
    <property type="match status" value="1"/>
</dbReference>
<dbReference type="Gene3D" id="1.10.10.60">
    <property type="entry name" value="Homeodomain-like"/>
    <property type="match status" value="2"/>
</dbReference>
<dbReference type="PROSITE" id="PS00041">
    <property type="entry name" value="HTH_ARAC_FAMILY_1"/>
    <property type="match status" value="1"/>
</dbReference>
<reference evidence="6 9" key="2">
    <citation type="submission" date="2017-03" db="EMBL/GenBank/DDBJ databases">
        <title>Phylogenomics and comparative genomics of Lactobacillus salivarius, a mammalian gut commensal.</title>
        <authorList>
            <person name="Harris H.M."/>
        </authorList>
    </citation>
    <scope>NUCLEOTIDE SEQUENCE [LARGE SCALE GENOMIC DNA]</scope>
    <source>
        <strain evidence="6 9">LMG 14477</strain>
    </source>
</reference>
<dbReference type="InterPro" id="IPR018062">
    <property type="entry name" value="HTH_AraC-typ_CS"/>
</dbReference>
<dbReference type="GO" id="GO:0043565">
    <property type="term" value="F:sequence-specific DNA binding"/>
    <property type="evidence" value="ECO:0007669"/>
    <property type="project" value="InterPro"/>
</dbReference>
<dbReference type="Gene3D" id="2.60.120.10">
    <property type="entry name" value="Jelly Rolls"/>
    <property type="match status" value="1"/>
</dbReference>
<proteinExistence type="predicted"/>
<keyword evidence="2" id="KW-0238">DNA-binding</keyword>
<dbReference type="GO" id="GO:0003700">
    <property type="term" value="F:DNA-binding transcription factor activity"/>
    <property type="evidence" value="ECO:0007669"/>
    <property type="project" value="InterPro"/>
</dbReference>
<evidence type="ECO:0000256" key="2">
    <source>
        <dbReference type="ARBA" id="ARBA00023125"/>
    </source>
</evidence>
<dbReference type="Proteomes" id="UP000192638">
    <property type="component" value="Unassembled WGS sequence"/>
</dbReference>
<evidence type="ECO:0000313" key="5">
    <source>
        <dbReference type="EMBL" id="AIR11455.1"/>
    </source>
</evidence>
<organism evidence="5 8">
    <name type="scientific">Ligilactobacillus salivarius</name>
    <dbReference type="NCBI Taxonomy" id="1624"/>
    <lineage>
        <taxon>Bacteria</taxon>
        <taxon>Bacillati</taxon>
        <taxon>Bacillota</taxon>
        <taxon>Bacilli</taxon>
        <taxon>Lactobacillales</taxon>
        <taxon>Lactobacillaceae</taxon>
        <taxon>Ligilactobacillus</taxon>
    </lineage>
</organism>
<evidence type="ECO:0000259" key="4">
    <source>
        <dbReference type="PROSITE" id="PS01124"/>
    </source>
</evidence>
<dbReference type="SUPFAM" id="SSF46689">
    <property type="entry name" value="Homeodomain-like"/>
    <property type="match status" value="1"/>
</dbReference>
<dbReference type="SUPFAM" id="SSF51215">
    <property type="entry name" value="Regulatory protein AraC"/>
    <property type="match status" value="1"/>
</dbReference>